<reference evidence="2" key="1">
    <citation type="submission" date="2022-08" db="EMBL/GenBank/DDBJ databases">
        <title>Genome sequence of Vagococcus luciliae DSM 112651.</title>
        <authorList>
            <person name="Juan G."/>
            <person name="Anja P."/>
            <person name="Rolf D."/>
            <person name="Kampfer P."/>
            <person name="Vilcinskas A."/>
        </authorList>
    </citation>
    <scope>NUCLEOTIDE SEQUENCE</scope>
    <source>
        <strain evidence="2">G314FT</strain>
    </source>
</reference>
<dbReference type="Proteomes" id="UP001058273">
    <property type="component" value="Chromosome"/>
</dbReference>
<feature type="transmembrane region" description="Helical" evidence="1">
    <location>
        <begin position="46"/>
        <end position="65"/>
    </location>
</feature>
<accession>A0ABY5NYI3</accession>
<reference evidence="2" key="2">
    <citation type="submission" date="2022-08" db="EMBL/GenBank/DDBJ databases">
        <authorList>
            <person name="Poehlein A."/>
            <person name="Guzman J."/>
            <person name="Daniel R."/>
            <person name="Vilcinskas A."/>
        </authorList>
    </citation>
    <scope>NUCLEOTIDE SEQUENCE</scope>
    <source>
        <strain evidence="2">G314FT</strain>
    </source>
</reference>
<keyword evidence="3" id="KW-1185">Reference proteome</keyword>
<proteinExistence type="predicted"/>
<dbReference type="EMBL" id="CP102451">
    <property type="protein sequence ID" value="UUV98496.1"/>
    <property type="molecule type" value="Genomic_DNA"/>
</dbReference>
<name>A0ABY5NYI3_9ENTE</name>
<feature type="transmembrane region" description="Helical" evidence="1">
    <location>
        <begin position="6"/>
        <end position="25"/>
    </location>
</feature>
<organism evidence="2 3">
    <name type="scientific">Vagococcus luciliae</name>
    <dbReference type="NCBI Taxonomy" id="2920380"/>
    <lineage>
        <taxon>Bacteria</taxon>
        <taxon>Bacillati</taxon>
        <taxon>Bacillota</taxon>
        <taxon>Bacilli</taxon>
        <taxon>Lactobacillales</taxon>
        <taxon>Enterococcaceae</taxon>
        <taxon>Vagococcus</taxon>
    </lineage>
</organism>
<evidence type="ECO:0000313" key="3">
    <source>
        <dbReference type="Proteomes" id="UP001058273"/>
    </source>
</evidence>
<keyword evidence="1" id="KW-0812">Transmembrane</keyword>
<keyword evidence="1" id="KW-1133">Transmembrane helix</keyword>
<sequence>MDARIWVYVLVIVGLVNLAIGLYLLSKDLKKERIHWQRSTLVMDGLFFFFFILEIGLAVVLWINFQSQVQFFL</sequence>
<gene>
    <name evidence="2" type="ORF">G314FT_06490</name>
</gene>
<dbReference type="RefSeq" id="WP_257702019.1">
    <property type="nucleotide sequence ID" value="NZ_CP102451.1"/>
</dbReference>
<evidence type="ECO:0000256" key="1">
    <source>
        <dbReference type="SAM" id="Phobius"/>
    </source>
</evidence>
<keyword evidence="1" id="KW-0472">Membrane</keyword>
<protein>
    <submittedName>
        <fullName evidence="2">Uncharacterized protein</fullName>
    </submittedName>
</protein>
<evidence type="ECO:0000313" key="2">
    <source>
        <dbReference type="EMBL" id="UUV98496.1"/>
    </source>
</evidence>